<dbReference type="SUPFAM" id="SSF53383">
    <property type="entry name" value="PLP-dependent transferases"/>
    <property type="match status" value="1"/>
</dbReference>
<name>A0A5D3YGQ9_9BACT</name>
<dbReference type="InterPro" id="IPR000192">
    <property type="entry name" value="Aminotrans_V_dom"/>
</dbReference>
<dbReference type="GO" id="GO:0009435">
    <property type="term" value="P:NAD+ biosynthetic process"/>
    <property type="evidence" value="ECO:0007669"/>
    <property type="project" value="InterPro"/>
</dbReference>
<keyword evidence="5" id="KW-0456">Lyase</keyword>
<keyword evidence="3" id="KW-0663">Pyridoxal phosphate</keyword>
<dbReference type="Pfam" id="PF22580">
    <property type="entry name" value="KYNU_C"/>
    <property type="match status" value="1"/>
</dbReference>
<dbReference type="GO" id="GO:0030170">
    <property type="term" value="F:pyridoxal phosphate binding"/>
    <property type="evidence" value="ECO:0007669"/>
    <property type="project" value="InterPro"/>
</dbReference>
<comment type="caution">
    <text evidence="5">The sequence shown here is derived from an EMBL/GenBank/DDBJ whole genome shotgun (WGS) entry which is preliminary data.</text>
</comment>
<dbReference type="InterPro" id="IPR015421">
    <property type="entry name" value="PyrdxlP-dep_Trfase_major"/>
</dbReference>
<dbReference type="RefSeq" id="WP_148899305.1">
    <property type="nucleotide sequence ID" value="NZ_VNHY01000003.1"/>
</dbReference>
<protein>
    <submittedName>
        <fullName evidence="5">Selenocysteine lyase/Cysteine desulfurase</fullName>
    </submittedName>
</protein>
<dbReference type="Gene3D" id="3.40.640.10">
    <property type="entry name" value="Type I PLP-dependent aspartate aminotransferase-like (Major domain)"/>
    <property type="match status" value="1"/>
</dbReference>
<dbReference type="InterPro" id="IPR015424">
    <property type="entry name" value="PyrdxlP-dep_Trfase"/>
</dbReference>
<dbReference type="Pfam" id="PF00266">
    <property type="entry name" value="Aminotran_5"/>
    <property type="match status" value="1"/>
</dbReference>
<reference evidence="5 6" key="1">
    <citation type="submission" date="2019-07" db="EMBL/GenBank/DDBJ databases">
        <title>Genomic Encyclopedia of Archaeal and Bacterial Type Strains, Phase II (KMG-II): from individual species to whole genera.</title>
        <authorList>
            <person name="Goeker M."/>
        </authorList>
    </citation>
    <scope>NUCLEOTIDE SEQUENCE [LARGE SCALE GENOMIC DNA]</scope>
    <source>
        <strain evidence="5 6">DSM 21935</strain>
    </source>
</reference>
<proteinExistence type="predicted"/>
<dbReference type="OrthoDB" id="5501089at2"/>
<evidence type="ECO:0000256" key="3">
    <source>
        <dbReference type="ARBA" id="ARBA00022898"/>
    </source>
</evidence>
<evidence type="ECO:0000256" key="1">
    <source>
        <dbReference type="ARBA" id="ARBA00022642"/>
    </source>
</evidence>
<dbReference type="EMBL" id="VNHY01000003">
    <property type="protein sequence ID" value="TYP92611.1"/>
    <property type="molecule type" value="Genomic_DNA"/>
</dbReference>
<dbReference type="GO" id="GO:0005737">
    <property type="term" value="C:cytoplasm"/>
    <property type="evidence" value="ECO:0007669"/>
    <property type="project" value="InterPro"/>
</dbReference>
<keyword evidence="2" id="KW-0378">Hydrolase</keyword>
<evidence type="ECO:0000256" key="2">
    <source>
        <dbReference type="ARBA" id="ARBA00022801"/>
    </source>
</evidence>
<evidence type="ECO:0000313" key="6">
    <source>
        <dbReference type="Proteomes" id="UP000324595"/>
    </source>
</evidence>
<organism evidence="5 6">
    <name type="scientific">Fodinibius salinus</name>
    <dbReference type="NCBI Taxonomy" id="860790"/>
    <lineage>
        <taxon>Bacteria</taxon>
        <taxon>Pseudomonadati</taxon>
        <taxon>Balneolota</taxon>
        <taxon>Balneolia</taxon>
        <taxon>Balneolales</taxon>
        <taxon>Balneolaceae</taxon>
        <taxon>Fodinibius</taxon>
    </lineage>
</organism>
<dbReference type="GO" id="GO:0006569">
    <property type="term" value="P:L-tryptophan catabolic process"/>
    <property type="evidence" value="ECO:0007669"/>
    <property type="project" value="InterPro"/>
</dbReference>
<dbReference type="GO" id="GO:0030429">
    <property type="term" value="F:kynureninase activity"/>
    <property type="evidence" value="ECO:0007669"/>
    <property type="project" value="InterPro"/>
</dbReference>
<keyword evidence="6" id="KW-1185">Reference proteome</keyword>
<gene>
    <name evidence="5" type="ORF">LX73_1973</name>
</gene>
<dbReference type="InterPro" id="IPR015422">
    <property type="entry name" value="PyrdxlP-dep_Trfase_small"/>
</dbReference>
<keyword evidence="1" id="KW-0662">Pyridine nucleotide biosynthesis</keyword>
<feature type="domain" description="Aminotransferase class V" evidence="4">
    <location>
        <begin position="96"/>
        <end position="294"/>
    </location>
</feature>
<accession>A0A5D3YGQ9</accession>
<dbReference type="GO" id="GO:0016829">
    <property type="term" value="F:lyase activity"/>
    <property type="evidence" value="ECO:0007669"/>
    <property type="project" value="UniProtKB-KW"/>
</dbReference>
<evidence type="ECO:0000259" key="4">
    <source>
        <dbReference type="Pfam" id="PF00266"/>
    </source>
</evidence>
<dbReference type="Proteomes" id="UP000324595">
    <property type="component" value="Unassembled WGS sequence"/>
</dbReference>
<sequence length="395" mass="45034">MNSIDQLATKLAPHYSYFDVSNRLLFTGHSHQAWPNVALEGLTDSFMSAATEVDTKWESAAEQTEILRNYLRNYYDDPNGLYCLGQNTHQLLVSWLSSFDLNENPKVITTDGEFHSMFRQLHRLKEEGLQVASVDPYSDGMVNNIEQQIDDNVCAIMLSRVYFESGIVNQNISPIAELARKHNIPFLIDDYHGTNVVPLSIADQNLEDCYFLIGGYKYLQWGEGNCFLRFPKDCKLRPAITGWFAEFDALDEPRTNDLVSYDDGDQRFASGTYDPASQFRAAKVVQFFEDQGLTPDLLQQQYREQVKLLKNNFLEHDFDPEIITLRHNRPLQENGGFLALRSPFARTICSQLMEKGVFTDARGDILRMGPAPYITSKQITQSIKQLAEVVNSLNP</sequence>
<dbReference type="Gene3D" id="3.90.1150.10">
    <property type="entry name" value="Aspartate Aminotransferase, domain 1"/>
    <property type="match status" value="1"/>
</dbReference>
<evidence type="ECO:0000313" key="5">
    <source>
        <dbReference type="EMBL" id="TYP92611.1"/>
    </source>
</evidence>
<dbReference type="InterPro" id="IPR010111">
    <property type="entry name" value="Kynureninase"/>
</dbReference>
<dbReference type="AlphaFoldDB" id="A0A5D3YGQ9"/>